<keyword evidence="2" id="KW-0472">Membrane</keyword>
<dbReference type="Pfam" id="PF04884">
    <property type="entry name" value="UVB_sens_prot"/>
    <property type="match status" value="1"/>
</dbReference>
<feature type="transmembrane region" description="Helical" evidence="2">
    <location>
        <begin position="224"/>
        <end position="251"/>
    </location>
</feature>
<dbReference type="PANTHER" id="PTHR12770">
    <property type="entry name" value="RUS1 FAMILY PROTEIN C16ORF58"/>
    <property type="match status" value="1"/>
</dbReference>
<reference evidence="5 6" key="1">
    <citation type="journal article" date="2014" name="Mol. Plant">
        <title>Chromosome Scale Genome Assembly and Transcriptome Profiling of Nannochloropsis gaditana in Nitrogen Depletion.</title>
        <authorList>
            <person name="Corteggiani Carpinelli E."/>
            <person name="Telatin A."/>
            <person name="Vitulo N."/>
            <person name="Forcato C."/>
            <person name="D'Angelo M."/>
            <person name="Schiavon R."/>
            <person name="Vezzi A."/>
            <person name="Giacometti G.M."/>
            <person name="Morosinotto T."/>
            <person name="Valle G."/>
        </authorList>
    </citation>
    <scope>NUCLEOTIDE SEQUENCE [LARGE SCALE GENOMIC DNA]</scope>
    <source>
        <strain evidence="5 6">B-31</strain>
    </source>
</reference>
<feature type="domain" description="Root UVB sensitive protein C-terminal" evidence="4">
    <location>
        <begin position="375"/>
        <end position="487"/>
    </location>
</feature>
<dbReference type="OrthoDB" id="19606at2759"/>
<sequence>MSITVAMKCGTSRILASQHGVSGLGRKHHLLKAPPPRLVLRWTASSSSPPKAHVTNEKLMAKQIMTARAGCRETLYYAALQSDSSKDKVQIYHRVDPPPEILSPRLVLEDALRALLPRGYPRSVQKGYVEYVKLQMTASLASSAVGVLSTQSLLYAMGLGAGAIPLAAALNWIIKDGIGQVGGIVFASVVNDRFDANPKRWKMVATISLDLSCGLELLAPLAPAYFLAIASLANVGKNVCFLSASASRAAIHNSFAKRENLADITAKAGSQFIVTSILGTGLGIALSTALGSSWMALAPICAGLSFIHISCNYLSLRHVCLNTLNAERAELVLDRFWSQGRIPHPGEVSGEECFMWPAIYDTVAPSALKSGLPILRMGRPLHEVASPRQLVRLARLFARDGYLLNARGRARDGTATVDVLMKEDASVEDVLRACIHAYYVRREASARGWKAPPPPSAWTQMTGRRTEEGLETWLLELVEETHRALQQPVVHSPGPSEEETITRVDDIVGQVKQAGWLIDSVFFPHTQNRVAFEGVATDEAWVSVQKV</sequence>
<gene>
    <name evidence="5" type="ORF">Naga_100053g25</name>
</gene>
<comment type="caution">
    <text evidence="5">The sequence shown here is derived from an EMBL/GenBank/DDBJ whole genome shotgun (WGS) entry which is preliminary data.</text>
</comment>
<evidence type="ECO:0000259" key="3">
    <source>
        <dbReference type="Pfam" id="PF04884"/>
    </source>
</evidence>
<keyword evidence="2" id="KW-1133">Transmembrane helix</keyword>
<dbReference type="PANTHER" id="PTHR12770:SF22">
    <property type="entry name" value="PROTEIN ROOT UVB SENSITIVE 1, CHLOROPLASTIC"/>
    <property type="match status" value="1"/>
</dbReference>
<feature type="transmembrane region" description="Helical" evidence="2">
    <location>
        <begin position="272"/>
        <end position="290"/>
    </location>
</feature>
<protein>
    <recommendedName>
        <fullName evidence="7">Vitamin B6 photo-protection and homoeostasis-domain-containing protein</fullName>
    </recommendedName>
</protein>
<evidence type="ECO:0000313" key="6">
    <source>
        <dbReference type="Proteomes" id="UP000019335"/>
    </source>
</evidence>
<evidence type="ECO:0000313" key="5">
    <source>
        <dbReference type="EMBL" id="EWM23329.1"/>
    </source>
</evidence>
<dbReference type="Pfam" id="PF24160">
    <property type="entry name" value="UVB_sens_C"/>
    <property type="match status" value="1"/>
</dbReference>
<accession>W7TSK4</accession>
<feature type="transmembrane region" description="Helical" evidence="2">
    <location>
        <begin position="153"/>
        <end position="174"/>
    </location>
</feature>
<evidence type="ECO:0000256" key="2">
    <source>
        <dbReference type="SAM" id="Phobius"/>
    </source>
</evidence>
<dbReference type="EMBL" id="AZIL01001690">
    <property type="protein sequence ID" value="EWM23329.1"/>
    <property type="molecule type" value="Genomic_DNA"/>
</dbReference>
<proteinExistence type="inferred from homology"/>
<keyword evidence="6" id="KW-1185">Reference proteome</keyword>
<name>W7TSK4_9STRA</name>
<keyword evidence="2" id="KW-0812">Transmembrane</keyword>
<dbReference type="Proteomes" id="UP000019335">
    <property type="component" value="Chromosome 17"/>
</dbReference>
<comment type="similarity">
    <text evidence="1">Belongs to the RUS1 family.</text>
</comment>
<dbReference type="InterPro" id="IPR006968">
    <property type="entry name" value="RUS_fam"/>
</dbReference>
<dbReference type="InterPro" id="IPR055412">
    <property type="entry name" value="UVB_sens_C"/>
</dbReference>
<evidence type="ECO:0008006" key="7">
    <source>
        <dbReference type="Google" id="ProtNLM"/>
    </source>
</evidence>
<feature type="domain" description="Protein root UVB sensitive/RUS" evidence="3">
    <location>
        <begin position="107"/>
        <end position="339"/>
    </location>
</feature>
<evidence type="ECO:0000256" key="1">
    <source>
        <dbReference type="ARBA" id="ARBA00007558"/>
    </source>
</evidence>
<organism evidence="5 6">
    <name type="scientific">Nannochloropsis gaditana</name>
    <dbReference type="NCBI Taxonomy" id="72520"/>
    <lineage>
        <taxon>Eukaryota</taxon>
        <taxon>Sar</taxon>
        <taxon>Stramenopiles</taxon>
        <taxon>Ochrophyta</taxon>
        <taxon>Eustigmatophyceae</taxon>
        <taxon>Eustigmatales</taxon>
        <taxon>Monodopsidaceae</taxon>
        <taxon>Nannochloropsis</taxon>
    </lineage>
</organism>
<dbReference type="InterPro" id="IPR054549">
    <property type="entry name" value="UVB_sens_RUS_dom"/>
</dbReference>
<feature type="transmembrane region" description="Helical" evidence="2">
    <location>
        <begin position="296"/>
        <end position="316"/>
    </location>
</feature>
<dbReference type="AlphaFoldDB" id="W7TSK4"/>
<evidence type="ECO:0000259" key="4">
    <source>
        <dbReference type="Pfam" id="PF24160"/>
    </source>
</evidence>